<feature type="domain" description="Lnb N-terminal periplasmic" evidence="2">
    <location>
        <begin position="128"/>
        <end position="281"/>
    </location>
</feature>
<name>A0ABU5GWL8_9GAMM</name>
<evidence type="ECO:0000313" key="4">
    <source>
        <dbReference type="Proteomes" id="UP001294570"/>
    </source>
</evidence>
<dbReference type="EMBL" id="JAXIVU010000016">
    <property type="protein sequence ID" value="MDY7220033.1"/>
    <property type="molecule type" value="Genomic_DNA"/>
</dbReference>
<reference evidence="3 4" key="1">
    <citation type="submission" date="2023-12" db="EMBL/GenBank/DDBJ databases">
        <title>Denitrificimonas halotolerans sp. nov.,a novel species isolated from landfill leachate.</title>
        <authorList>
            <person name="Wang S."/>
        </authorList>
    </citation>
    <scope>NUCLEOTIDE SEQUENCE [LARGE SCALE GENOMIC DNA]</scope>
    <source>
        <strain evidence="3 4">JX-1</strain>
    </source>
</reference>
<sequence length="340" mass="38913">MSNKLHPALSASLNILLSLIILLAATWGGIALFYQIPMNMPWLAGVLLAWAALSLFALTHLWRYSRWQGCLIYLALHCTLLLWWNTLTPSNERIWEDDVAQMTSGKVEGDLVTLFNVRNFDWHSETQYTPRWETRQYDLSQLQSVDMLTSHWGMDAIAHVLVSFGFNDGQFVTFSVEIRKKKGQKFSEIAGFFKQYELSILATDERDAVAVRPNVRGEDTFLYRIDMPVDIRRALFLSYIDQANQLIEQPRFYNTVTANCTTMVFSMMQHISGGLPLDSRLLLTGYLPSYIKELDGLTSGFDLTQLRNAGRITERSKHAPLNENYSKIIRQGVPGWSDKN</sequence>
<protein>
    <submittedName>
        <fullName evidence="3">DUF4105 domain-containing protein</fullName>
    </submittedName>
</protein>
<keyword evidence="1" id="KW-0472">Membrane</keyword>
<gene>
    <name evidence="3" type="ORF">TOI97_10715</name>
</gene>
<dbReference type="InterPro" id="IPR025178">
    <property type="entry name" value="Lnb_N"/>
</dbReference>
<feature type="transmembrane region" description="Helical" evidence="1">
    <location>
        <begin position="40"/>
        <end position="58"/>
    </location>
</feature>
<dbReference type="Pfam" id="PF13387">
    <property type="entry name" value="Lnb_N"/>
    <property type="match status" value="1"/>
</dbReference>
<comment type="caution">
    <text evidence="3">The sequence shown here is derived from an EMBL/GenBank/DDBJ whole genome shotgun (WGS) entry which is preliminary data.</text>
</comment>
<keyword evidence="4" id="KW-1185">Reference proteome</keyword>
<keyword evidence="1" id="KW-0812">Transmembrane</keyword>
<keyword evidence="1" id="KW-1133">Transmembrane helix</keyword>
<evidence type="ECO:0000256" key="1">
    <source>
        <dbReference type="SAM" id="Phobius"/>
    </source>
</evidence>
<organism evidence="3 4">
    <name type="scientific">Denitrificimonas halotolerans</name>
    <dbReference type="NCBI Taxonomy" id="3098930"/>
    <lineage>
        <taxon>Bacteria</taxon>
        <taxon>Pseudomonadati</taxon>
        <taxon>Pseudomonadota</taxon>
        <taxon>Gammaproteobacteria</taxon>
        <taxon>Pseudomonadales</taxon>
        <taxon>Pseudomonadaceae</taxon>
        <taxon>Denitrificimonas</taxon>
    </lineage>
</organism>
<dbReference type="RefSeq" id="WP_321554116.1">
    <property type="nucleotide sequence ID" value="NZ_JAXIVU010000016.1"/>
</dbReference>
<evidence type="ECO:0000313" key="3">
    <source>
        <dbReference type="EMBL" id="MDY7220033.1"/>
    </source>
</evidence>
<proteinExistence type="predicted"/>
<feature type="transmembrane region" description="Helical" evidence="1">
    <location>
        <begin position="12"/>
        <end position="34"/>
    </location>
</feature>
<feature type="transmembrane region" description="Helical" evidence="1">
    <location>
        <begin position="70"/>
        <end position="87"/>
    </location>
</feature>
<accession>A0ABU5GWL8</accession>
<dbReference type="Proteomes" id="UP001294570">
    <property type="component" value="Unassembled WGS sequence"/>
</dbReference>
<evidence type="ECO:0000259" key="2">
    <source>
        <dbReference type="Pfam" id="PF13387"/>
    </source>
</evidence>